<protein>
    <recommendedName>
        <fullName evidence="1">Beta-lactamase-related domain-containing protein</fullName>
    </recommendedName>
</protein>
<evidence type="ECO:0000313" key="2">
    <source>
        <dbReference type="EMBL" id="SVA70716.1"/>
    </source>
</evidence>
<dbReference type="InterPro" id="IPR050789">
    <property type="entry name" value="Diverse_Enzym_Activities"/>
</dbReference>
<dbReference type="AlphaFoldDB" id="A0A381Y0U0"/>
<dbReference type="SUPFAM" id="SSF56601">
    <property type="entry name" value="beta-lactamase/transpeptidase-like"/>
    <property type="match status" value="1"/>
</dbReference>
<dbReference type="PANTHER" id="PTHR43283:SF3">
    <property type="entry name" value="BETA-LACTAMASE FAMILY PROTEIN (AFU_ORTHOLOGUE AFUA_5G07500)"/>
    <property type="match status" value="1"/>
</dbReference>
<proteinExistence type="predicted"/>
<feature type="domain" description="Beta-lactamase-related" evidence="1">
    <location>
        <begin position="60"/>
        <end position="407"/>
    </location>
</feature>
<accession>A0A381Y0U0</accession>
<gene>
    <name evidence="2" type="ORF">METZ01_LOCUS123570</name>
</gene>
<dbReference type="Gene3D" id="3.40.710.10">
    <property type="entry name" value="DD-peptidase/beta-lactamase superfamily"/>
    <property type="match status" value="1"/>
</dbReference>
<evidence type="ECO:0000259" key="1">
    <source>
        <dbReference type="Pfam" id="PF00144"/>
    </source>
</evidence>
<organism evidence="2">
    <name type="scientific">marine metagenome</name>
    <dbReference type="NCBI Taxonomy" id="408172"/>
    <lineage>
        <taxon>unclassified sequences</taxon>
        <taxon>metagenomes</taxon>
        <taxon>ecological metagenomes</taxon>
    </lineage>
</organism>
<dbReference type="Pfam" id="PF00144">
    <property type="entry name" value="Beta-lactamase"/>
    <property type="match status" value="1"/>
</dbReference>
<name>A0A381Y0U0_9ZZZZ</name>
<dbReference type="PANTHER" id="PTHR43283">
    <property type="entry name" value="BETA-LACTAMASE-RELATED"/>
    <property type="match status" value="1"/>
</dbReference>
<dbReference type="InterPro" id="IPR001466">
    <property type="entry name" value="Beta-lactam-related"/>
</dbReference>
<reference evidence="2" key="1">
    <citation type="submission" date="2018-05" db="EMBL/GenBank/DDBJ databases">
        <authorList>
            <person name="Lanie J.A."/>
            <person name="Ng W.-L."/>
            <person name="Kazmierczak K.M."/>
            <person name="Andrzejewski T.M."/>
            <person name="Davidsen T.M."/>
            <person name="Wayne K.J."/>
            <person name="Tettelin H."/>
            <person name="Glass J.I."/>
            <person name="Rusch D."/>
            <person name="Podicherti R."/>
            <person name="Tsui H.-C.T."/>
            <person name="Winkler M.E."/>
        </authorList>
    </citation>
    <scope>NUCLEOTIDE SEQUENCE</scope>
</reference>
<dbReference type="EMBL" id="UINC01017119">
    <property type="protein sequence ID" value="SVA70716.1"/>
    <property type="molecule type" value="Genomic_DNA"/>
</dbReference>
<dbReference type="InterPro" id="IPR012338">
    <property type="entry name" value="Beta-lactam/transpept-like"/>
</dbReference>
<sequence length="444" mass="48995">MRKLPQKGSKRNRLNLGRTAAAIIAVAIQIGFALPAKTQHLPLDEPESVSMSSEGLELLDTTMQSYIDSKMVAGTVSLVARQGKVVHLKAQGYRHIEENEAMTADAIFVIMSMTKPIVSTALMMLFEEGYFLLDDPISKYLPEFAGKSVAVRTENAVERIPSKQPITFRHVLTHTAGVDPSRAVISREERVLLRPRLTLEETLVARAPLPLAFHPGDRWRYGSSTDYVALLVERISGQRLDQFLQQRVFGPLGMVDTFYNVPASKVNRVSAVYSPSGPGNTIKLRVAPEFRSPTSYFGGVAGLSSTAADYFRFAQMILNEGELDGVRLLRPSTVKLMITNHTGGMPVYGMGGAGFGFGLGFSMLTDPARSREGLTEGTFGWLGIWGTSFWIDPTEELVSILMMQITSYRHFNIRQDFAKLTIGAITDSFQLGSQDIRGHISIER</sequence>